<dbReference type="AlphaFoldDB" id="A0A7S3EQJ7"/>
<protein>
    <submittedName>
        <fullName evidence="1">Uncharacterized protein</fullName>
    </submittedName>
</protein>
<name>A0A7S3EQJ7_9EUKA</name>
<proteinExistence type="predicted"/>
<evidence type="ECO:0000313" key="1">
    <source>
        <dbReference type="EMBL" id="CAE0100549.1"/>
    </source>
</evidence>
<sequence>MDLTGIVSTLESHWVVLDAELSEIRKDFGTLRALTRKHGEFWNRPMAHLKKLRTEKENLLKEIKFQMELFNLHIGQGRDLCAKLSAVGSVIKTPPAQLHSQLAIEVVSPILANSQNPVSVSHYSS</sequence>
<gene>
    <name evidence="1" type="ORF">HERI1096_LOCUS2168</name>
</gene>
<reference evidence="1" key="1">
    <citation type="submission" date="2021-01" db="EMBL/GenBank/DDBJ databases">
        <authorList>
            <person name="Corre E."/>
            <person name="Pelletier E."/>
            <person name="Niang G."/>
            <person name="Scheremetjew M."/>
            <person name="Finn R."/>
            <person name="Kale V."/>
            <person name="Holt S."/>
            <person name="Cochrane G."/>
            <person name="Meng A."/>
            <person name="Brown T."/>
            <person name="Cohen L."/>
        </authorList>
    </citation>
    <scope>NUCLEOTIDE SEQUENCE</scope>
    <source>
        <strain evidence="1">CCMP281</strain>
    </source>
</reference>
<dbReference type="EMBL" id="HBHX01003905">
    <property type="protein sequence ID" value="CAE0100549.1"/>
    <property type="molecule type" value="Transcribed_RNA"/>
</dbReference>
<accession>A0A7S3EQJ7</accession>
<organism evidence="1">
    <name type="scientific">Haptolina ericina</name>
    <dbReference type="NCBI Taxonomy" id="156174"/>
    <lineage>
        <taxon>Eukaryota</taxon>
        <taxon>Haptista</taxon>
        <taxon>Haptophyta</taxon>
        <taxon>Prymnesiophyceae</taxon>
        <taxon>Prymnesiales</taxon>
        <taxon>Prymnesiaceae</taxon>
        <taxon>Haptolina</taxon>
    </lineage>
</organism>